<sequence>MLSKEQPRKGLHGNAPAINCDLVTPGAAAFGEKQKASVDALYVSLYDSEEQGGPTFNENCPSLKLYLIDFLYQFRDTANGDRMDEGCKGSSRKTIKDVLRLYGSRISKMRVCGSFTADAGLPLRLVALITAYCIVLLQHAFSLCIKRTFRSRCITDMITPVMPLYYRTCHGRAPSHSDPILASCL</sequence>
<dbReference type="OrthoDB" id="7490805at2759"/>
<keyword evidence="3" id="KW-1185">Reference proteome</keyword>
<evidence type="ECO:0000256" key="1">
    <source>
        <dbReference type="SAM" id="Phobius"/>
    </source>
</evidence>
<reference evidence="2 3" key="1">
    <citation type="journal article" date="2019" name="Commun. Biol.">
        <title>The bagworm genome reveals a unique fibroin gene that provides high tensile strength.</title>
        <authorList>
            <person name="Kono N."/>
            <person name="Nakamura H."/>
            <person name="Ohtoshi R."/>
            <person name="Tomita M."/>
            <person name="Numata K."/>
            <person name="Arakawa K."/>
        </authorList>
    </citation>
    <scope>NUCLEOTIDE SEQUENCE [LARGE SCALE GENOMIC DNA]</scope>
</reference>
<feature type="transmembrane region" description="Helical" evidence="1">
    <location>
        <begin position="125"/>
        <end position="145"/>
    </location>
</feature>
<proteinExistence type="predicted"/>
<dbReference type="AlphaFoldDB" id="A0A4C1ZAH3"/>
<evidence type="ECO:0000313" key="3">
    <source>
        <dbReference type="Proteomes" id="UP000299102"/>
    </source>
</evidence>
<evidence type="ECO:0000313" key="2">
    <source>
        <dbReference type="EMBL" id="GBP83617.1"/>
    </source>
</evidence>
<comment type="caution">
    <text evidence="2">The sequence shown here is derived from an EMBL/GenBank/DDBJ whole genome shotgun (WGS) entry which is preliminary data.</text>
</comment>
<keyword evidence="1" id="KW-0812">Transmembrane</keyword>
<gene>
    <name evidence="2" type="ORF">EVAR_61231_1</name>
</gene>
<keyword evidence="1" id="KW-0472">Membrane</keyword>
<dbReference type="Proteomes" id="UP000299102">
    <property type="component" value="Unassembled WGS sequence"/>
</dbReference>
<accession>A0A4C1ZAH3</accession>
<keyword evidence="1" id="KW-1133">Transmembrane helix</keyword>
<organism evidence="2 3">
    <name type="scientific">Eumeta variegata</name>
    <name type="common">Bagworm moth</name>
    <name type="synonym">Eumeta japonica</name>
    <dbReference type="NCBI Taxonomy" id="151549"/>
    <lineage>
        <taxon>Eukaryota</taxon>
        <taxon>Metazoa</taxon>
        <taxon>Ecdysozoa</taxon>
        <taxon>Arthropoda</taxon>
        <taxon>Hexapoda</taxon>
        <taxon>Insecta</taxon>
        <taxon>Pterygota</taxon>
        <taxon>Neoptera</taxon>
        <taxon>Endopterygota</taxon>
        <taxon>Lepidoptera</taxon>
        <taxon>Glossata</taxon>
        <taxon>Ditrysia</taxon>
        <taxon>Tineoidea</taxon>
        <taxon>Psychidae</taxon>
        <taxon>Oiketicinae</taxon>
        <taxon>Eumeta</taxon>
    </lineage>
</organism>
<protein>
    <submittedName>
        <fullName evidence="2">Uncharacterized protein</fullName>
    </submittedName>
</protein>
<name>A0A4C1ZAH3_EUMVA</name>
<dbReference type="EMBL" id="BGZK01001629">
    <property type="protein sequence ID" value="GBP83617.1"/>
    <property type="molecule type" value="Genomic_DNA"/>
</dbReference>